<dbReference type="InterPro" id="IPR001789">
    <property type="entry name" value="Sig_transdc_resp-reg_receiver"/>
</dbReference>
<keyword evidence="5" id="KW-0547">Nucleotide-binding</keyword>
<gene>
    <name evidence="10" type="ORF">PR017_08730</name>
</gene>
<dbReference type="SMART" id="SM00387">
    <property type="entry name" value="HATPase_c"/>
    <property type="match status" value="1"/>
</dbReference>
<dbReference type="PROSITE" id="PS50110">
    <property type="entry name" value="RESPONSE_REGULATORY"/>
    <property type="match status" value="1"/>
</dbReference>
<dbReference type="InterPro" id="IPR011006">
    <property type="entry name" value="CheY-like_superfamily"/>
</dbReference>
<dbReference type="Pfam" id="PF07568">
    <property type="entry name" value="HisKA_2"/>
    <property type="match status" value="1"/>
</dbReference>
<dbReference type="AlphaFoldDB" id="A0AAF1K6K6"/>
<organism evidence="10 11">
    <name type="scientific">Rhizobium tumorigenes</name>
    <dbReference type="NCBI Taxonomy" id="2041385"/>
    <lineage>
        <taxon>Bacteria</taxon>
        <taxon>Pseudomonadati</taxon>
        <taxon>Pseudomonadota</taxon>
        <taxon>Alphaproteobacteria</taxon>
        <taxon>Hyphomicrobiales</taxon>
        <taxon>Rhizobiaceae</taxon>
        <taxon>Rhizobium/Agrobacterium group</taxon>
        <taxon>Rhizobium</taxon>
    </lineage>
</organism>
<dbReference type="RefSeq" id="WP_111222937.1">
    <property type="nucleotide sequence ID" value="NZ_CP117255.1"/>
</dbReference>
<dbReference type="InterPro" id="IPR036890">
    <property type="entry name" value="HATPase_C_sf"/>
</dbReference>
<dbReference type="Gene3D" id="3.30.565.10">
    <property type="entry name" value="Histidine kinase-like ATPase, C-terminal domain"/>
    <property type="match status" value="1"/>
</dbReference>
<dbReference type="EC" id="2.7.13.3" evidence="2"/>
<evidence type="ECO:0000313" key="11">
    <source>
        <dbReference type="Proteomes" id="UP000249499"/>
    </source>
</evidence>
<evidence type="ECO:0000256" key="7">
    <source>
        <dbReference type="ARBA" id="ARBA00022840"/>
    </source>
</evidence>
<dbReference type="CDD" id="cd00156">
    <property type="entry name" value="REC"/>
    <property type="match status" value="1"/>
</dbReference>
<evidence type="ECO:0000256" key="6">
    <source>
        <dbReference type="ARBA" id="ARBA00022777"/>
    </source>
</evidence>
<dbReference type="InterPro" id="IPR003594">
    <property type="entry name" value="HATPase_dom"/>
</dbReference>
<dbReference type="PANTHER" id="PTHR41523:SF8">
    <property type="entry name" value="ETHYLENE RESPONSE SENSOR PROTEIN"/>
    <property type="match status" value="1"/>
</dbReference>
<dbReference type="Proteomes" id="UP000249499">
    <property type="component" value="Chromosome"/>
</dbReference>
<evidence type="ECO:0000256" key="3">
    <source>
        <dbReference type="ARBA" id="ARBA00022553"/>
    </source>
</evidence>
<dbReference type="Pfam" id="PF02518">
    <property type="entry name" value="HATPase_c"/>
    <property type="match status" value="1"/>
</dbReference>
<evidence type="ECO:0000259" key="9">
    <source>
        <dbReference type="PROSITE" id="PS50110"/>
    </source>
</evidence>
<evidence type="ECO:0000256" key="2">
    <source>
        <dbReference type="ARBA" id="ARBA00012438"/>
    </source>
</evidence>
<dbReference type="SUPFAM" id="SSF52172">
    <property type="entry name" value="CheY-like"/>
    <property type="match status" value="1"/>
</dbReference>
<dbReference type="Gene3D" id="3.40.50.2300">
    <property type="match status" value="1"/>
</dbReference>
<dbReference type="Pfam" id="PF00072">
    <property type="entry name" value="Response_reg"/>
    <property type="match status" value="1"/>
</dbReference>
<dbReference type="InterPro" id="IPR011495">
    <property type="entry name" value="Sig_transdc_His_kin_sub2_dim/P"/>
</dbReference>
<keyword evidence="6 10" id="KW-0418">Kinase</keyword>
<protein>
    <recommendedName>
        <fullName evidence="2">histidine kinase</fullName>
        <ecNumber evidence="2">2.7.13.3</ecNumber>
    </recommendedName>
</protein>
<dbReference type="GO" id="GO:0005524">
    <property type="term" value="F:ATP binding"/>
    <property type="evidence" value="ECO:0007669"/>
    <property type="project" value="UniProtKB-KW"/>
</dbReference>
<evidence type="ECO:0000256" key="1">
    <source>
        <dbReference type="ARBA" id="ARBA00000085"/>
    </source>
</evidence>
<evidence type="ECO:0000313" key="10">
    <source>
        <dbReference type="EMBL" id="WFR97168.1"/>
    </source>
</evidence>
<feature type="modified residue" description="4-aspartylphosphate" evidence="8">
    <location>
        <position position="62"/>
    </location>
</feature>
<dbReference type="GO" id="GO:0004673">
    <property type="term" value="F:protein histidine kinase activity"/>
    <property type="evidence" value="ECO:0007669"/>
    <property type="project" value="UniProtKB-EC"/>
</dbReference>
<sequence>MIELDAAADAAIHILYIDDDEALGVLTRKNMQRRGYELHLAKDGAAGLARLAEGGIDAIVLDHFLEGETGLDLLPCIVSGADHPPVIYATGSGDAGVAVAALKAGADDYVMKGVSSDYFDLLAAALAQGLERARFRRDTLRAQAVIRHERDRAELLLSEVNHRIANSLGLVAALIRMQASVTKDQVTIDALQETQIRINAIASVHRRLYTSHEVGTVRVKEYLESLLAELEASMRDDQRPHSVKIECDDVILSTDKVITLGLIISELVTNAYKYAYPAGQTGEIRVVVDQTGQGGLRVHVEDDGVGFDRTAPAKGTGLGTKILTAMASSLKSSILYAPDRQGTRAMLNFSID</sequence>
<keyword evidence="3 8" id="KW-0597">Phosphoprotein</keyword>
<dbReference type="PANTHER" id="PTHR41523">
    <property type="entry name" value="TWO-COMPONENT SYSTEM SENSOR PROTEIN"/>
    <property type="match status" value="1"/>
</dbReference>
<name>A0AAF1K6K6_9HYPH</name>
<evidence type="ECO:0000256" key="5">
    <source>
        <dbReference type="ARBA" id="ARBA00022741"/>
    </source>
</evidence>
<dbReference type="KEGG" id="rtu:PR017_08730"/>
<dbReference type="SMART" id="SM00448">
    <property type="entry name" value="REC"/>
    <property type="match status" value="1"/>
</dbReference>
<dbReference type="EMBL" id="CP117255">
    <property type="protein sequence ID" value="WFR97168.1"/>
    <property type="molecule type" value="Genomic_DNA"/>
</dbReference>
<keyword evidence="4" id="KW-0808">Transferase</keyword>
<comment type="catalytic activity">
    <reaction evidence="1">
        <text>ATP + protein L-histidine = ADP + protein N-phospho-L-histidine.</text>
        <dbReference type="EC" id="2.7.13.3"/>
    </reaction>
</comment>
<evidence type="ECO:0000256" key="4">
    <source>
        <dbReference type="ARBA" id="ARBA00022679"/>
    </source>
</evidence>
<keyword evidence="7" id="KW-0067">ATP-binding</keyword>
<reference evidence="10 11" key="1">
    <citation type="journal article" date="2018" name="Sci. Rep.">
        <title>Rhizobium tumorigenes sp. nov., a novel plant tumorigenic bacterium isolated from cane gall tumors on thornless blackberry.</title>
        <authorList>
            <person name="Kuzmanovi N."/>
            <person name="Smalla K."/>
            <person name="Gronow S."/>
            <person name="PuBawska J."/>
        </authorList>
    </citation>
    <scope>NUCLEOTIDE SEQUENCE [LARGE SCALE GENOMIC DNA]</scope>
    <source>
        <strain evidence="10 11">1078</strain>
    </source>
</reference>
<dbReference type="GO" id="GO:0000160">
    <property type="term" value="P:phosphorelay signal transduction system"/>
    <property type="evidence" value="ECO:0007669"/>
    <property type="project" value="InterPro"/>
</dbReference>
<keyword evidence="11" id="KW-1185">Reference proteome</keyword>
<feature type="domain" description="Response regulatory" evidence="9">
    <location>
        <begin position="13"/>
        <end position="127"/>
    </location>
</feature>
<evidence type="ECO:0000256" key="8">
    <source>
        <dbReference type="PROSITE-ProRule" id="PRU00169"/>
    </source>
</evidence>
<reference evidence="11" key="2">
    <citation type="journal article" date="2023" name="MicrobiologyOpen">
        <title>Genomics of the tumorigenes clade of the family Rhizobiaceae and description of Rhizobium rhododendri sp. nov.</title>
        <authorList>
            <person name="Kuzmanovic N."/>
            <person name="diCenzo G.C."/>
            <person name="Bunk B."/>
            <person name="Sproeer C."/>
            <person name="Fruehling A."/>
            <person name="Neumann-Schaal M."/>
            <person name="Overmann J."/>
            <person name="Smalla K."/>
        </authorList>
    </citation>
    <scope>NUCLEOTIDE SEQUENCE [LARGE SCALE GENOMIC DNA]</scope>
    <source>
        <strain evidence="11">1078</strain>
    </source>
</reference>
<dbReference type="SUPFAM" id="SSF55874">
    <property type="entry name" value="ATPase domain of HSP90 chaperone/DNA topoisomerase II/histidine kinase"/>
    <property type="match status" value="1"/>
</dbReference>
<accession>A0AAF1K6K6</accession>
<proteinExistence type="predicted"/>